<dbReference type="GO" id="GO:0035556">
    <property type="term" value="P:intracellular signal transduction"/>
    <property type="evidence" value="ECO:0007669"/>
    <property type="project" value="InterPro"/>
</dbReference>
<organism evidence="14">
    <name type="scientific">Capitella teleta</name>
    <name type="common">Polychaete worm</name>
    <dbReference type="NCBI Taxonomy" id="283909"/>
    <lineage>
        <taxon>Eukaryota</taxon>
        <taxon>Metazoa</taxon>
        <taxon>Spiralia</taxon>
        <taxon>Lophotrochozoa</taxon>
        <taxon>Annelida</taxon>
        <taxon>Polychaeta</taxon>
        <taxon>Sedentaria</taxon>
        <taxon>Scolecida</taxon>
        <taxon>Capitellidae</taxon>
        <taxon>Capitella</taxon>
    </lineage>
</organism>
<dbReference type="Pfam" id="PF07701">
    <property type="entry name" value="HNOBA"/>
    <property type="match status" value="1"/>
</dbReference>
<dbReference type="SUPFAM" id="SSF55073">
    <property type="entry name" value="Nucleotide cyclase"/>
    <property type="match status" value="1"/>
</dbReference>
<dbReference type="InterPro" id="IPR018297">
    <property type="entry name" value="A/G_cyclase_CS"/>
</dbReference>
<dbReference type="EC" id="4.6.1.2" evidence="2 11"/>
<evidence type="ECO:0000259" key="12">
    <source>
        <dbReference type="PROSITE" id="PS50011"/>
    </source>
</evidence>
<evidence type="ECO:0000256" key="4">
    <source>
        <dbReference type="ARBA" id="ARBA00022729"/>
    </source>
</evidence>
<keyword evidence="16" id="KW-1185">Reference proteome</keyword>
<reference evidence="14 16" key="2">
    <citation type="journal article" date="2013" name="Nature">
        <title>Insights into bilaterian evolution from three spiralian genomes.</title>
        <authorList>
            <person name="Simakov O."/>
            <person name="Marletaz F."/>
            <person name="Cho S.J."/>
            <person name="Edsinger-Gonzales E."/>
            <person name="Havlak P."/>
            <person name="Hellsten U."/>
            <person name="Kuo D.H."/>
            <person name="Larsson T."/>
            <person name="Lv J."/>
            <person name="Arendt D."/>
            <person name="Savage R."/>
            <person name="Osoegawa K."/>
            <person name="de Jong P."/>
            <person name="Grimwood J."/>
            <person name="Chapman J.A."/>
            <person name="Shapiro H."/>
            <person name="Aerts A."/>
            <person name="Otillar R.P."/>
            <person name="Terry A.Y."/>
            <person name="Boore J.L."/>
            <person name="Grigoriev I.V."/>
            <person name="Lindberg D.R."/>
            <person name="Seaver E.C."/>
            <person name="Weisblat D.A."/>
            <person name="Putnam N.H."/>
            <person name="Rokhsar D.S."/>
        </authorList>
    </citation>
    <scope>NUCLEOTIDE SEQUENCE</scope>
    <source>
        <strain evidence="14 16">I ESC-2004</strain>
    </source>
</reference>
<dbReference type="Pfam" id="PF07714">
    <property type="entry name" value="PK_Tyr_Ser-Thr"/>
    <property type="match status" value="1"/>
</dbReference>
<dbReference type="EMBL" id="KB301483">
    <property type="protein sequence ID" value="ELU05459.1"/>
    <property type="molecule type" value="Genomic_DNA"/>
</dbReference>
<evidence type="ECO:0000256" key="8">
    <source>
        <dbReference type="ARBA" id="ARBA00023239"/>
    </source>
</evidence>
<dbReference type="GO" id="GO:0004016">
    <property type="term" value="F:adenylate cyclase activity"/>
    <property type="evidence" value="ECO:0007669"/>
    <property type="project" value="TreeGrafter"/>
</dbReference>
<comment type="similarity">
    <text evidence="10">Belongs to the adenylyl cyclase class-4/guanylyl cyclase family.</text>
</comment>
<dbReference type="Gene3D" id="3.30.70.1230">
    <property type="entry name" value="Nucleotide cyclase"/>
    <property type="match status" value="1"/>
</dbReference>
<dbReference type="EnsemblMetazoa" id="CapteT119985">
    <property type="protein sequence ID" value="CapteP119985"/>
    <property type="gene ID" value="CapteG119985"/>
</dbReference>
<keyword evidence="5" id="KW-0547">Nucleotide-binding</keyword>
<dbReference type="SUPFAM" id="SSF56112">
    <property type="entry name" value="Protein kinase-like (PK-like)"/>
    <property type="match status" value="1"/>
</dbReference>
<evidence type="ECO:0000256" key="2">
    <source>
        <dbReference type="ARBA" id="ARBA00012202"/>
    </source>
</evidence>
<dbReference type="PROSITE" id="PS00452">
    <property type="entry name" value="GUANYLATE_CYCLASE_1"/>
    <property type="match status" value="1"/>
</dbReference>
<dbReference type="OMA" id="ELCECTR"/>
<dbReference type="PANTHER" id="PTHR11920:SF501">
    <property type="entry name" value="GUANYLATE CYCLASE 32E"/>
    <property type="match status" value="1"/>
</dbReference>
<dbReference type="InterPro" id="IPR011009">
    <property type="entry name" value="Kinase-like_dom_sf"/>
</dbReference>
<dbReference type="PANTHER" id="PTHR11920">
    <property type="entry name" value="GUANYLYL CYCLASE"/>
    <property type="match status" value="1"/>
</dbReference>
<dbReference type="SMART" id="SM00044">
    <property type="entry name" value="CYCc"/>
    <property type="match status" value="1"/>
</dbReference>
<dbReference type="GO" id="GO:0004383">
    <property type="term" value="F:guanylate cyclase activity"/>
    <property type="evidence" value="ECO:0007669"/>
    <property type="project" value="UniProtKB-EC"/>
</dbReference>
<dbReference type="PROSITE" id="PS50011">
    <property type="entry name" value="PROTEIN_KINASE_DOM"/>
    <property type="match status" value="1"/>
</dbReference>
<dbReference type="HOGENOM" id="CLU_001072_11_2_1"/>
<dbReference type="Pfam" id="PF00211">
    <property type="entry name" value="Guanylate_cyc"/>
    <property type="match status" value="1"/>
</dbReference>
<dbReference type="CDD" id="cd07302">
    <property type="entry name" value="CHD"/>
    <property type="match status" value="1"/>
</dbReference>
<dbReference type="PROSITE" id="PS50125">
    <property type="entry name" value="GUANYLATE_CYCLASE_2"/>
    <property type="match status" value="1"/>
</dbReference>
<evidence type="ECO:0000256" key="5">
    <source>
        <dbReference type="ARBA" id="ARBA00022741"/>
    </source>
</evidence>
<dbReference type="EMBL" id="AMQN01007826">
    <property type="status" value="NOT_ANNOTATED_CDS"/>
    <property type="molecule type" value="Genomic_DNA"/>
</dbReference>
<dbReference type="GO" id="GO:0007168">
    <property type="term" value="P:receptor guanylyl cyclase signaling pathway"/>
    <property type="evidence" value="ECO:0007669"/>
    <property type="project" value="TreeGrafter"/>
</dbReference>
<dbReference type="Proteomes" id="UP000014760">
    <property type="component" value="Unassembled WGS sequence"/>
</dbReference>
<evidence type="ECO:0000313" key="15">
    <source>
        <dbReference type="EnsemblMetazoa" id="CapteP119985"/>
    </source>
</evidence>
<dbReference type="Gene3D" id="1.10.510.10">
    <property type="entry name" value="Transferase(Phosphotransferase) domain 1"/>
    <property type="match status" value="1"/>
</dbReference>
<keyword evidence="9 11" id="KW-0141">cGMP biosynthesis</keyword>
<dbReference type="GO" id="GO:0005524">
    <property type="term" value="F:ATP binding"/>
    <property type="evidence" value="ECO:0007669"/>
    <property type="project" value="InterPro"/>
</dbReference>
<evidence type="ECO:0000259" key="13">
    <source>
        <dbReference type="PROSITE" id="PS50125"/>
    </source>
</evidence>
<comment type="subcellular location">
    <subcellularLocation>
        <location evidence="1">Membrane</location>
        <topology evidence="1">Single-pass type I membrane protein</topology>
    </subcellularLocation>
</comment>
<dbReference type="OrthoDB" id="1890790at2759"/>
<keyword evidence="7" id="KW-0472">Membrane</keyword>
<dbReference type="Gene3D" id="6.10.250.780">
    <property type="match status" value="1"/>
</dbReference>
<dbReference type="GO" id="GO:0004672">
    <property type="term" value="F:protein kinase activity"/>
    <property type="evidence" value="ECO:0007669"/>
    <property type="project" value="InterPro"/>
</dbReference>
<dbReference type="InterPro" id="IPR050401">
    <property type="entry name" value="Cyclic_nucleotide_synthase"/>
</dbReference>
<protein>
    <recommendedName>
        <fullName evidence="2 11">Guanylate cyclase</fullName>
        <ecNumber evidence="2 11">4.6.1.2</ecNumber>
    </recommendedName>
</protein>
<reference evidence="16" key="1">
    <citation type="submission" date="2012-12" db="EMBL/GenBank/DDBJ databases">
        <authorList>
            <person name="Hellsten U."/>
            <person name="Grimwood J."/>
            <person name="Chapman J.A."/>
            <person name="Shapiro H."/>
            <person name="Aerts A."/>
            <person name="Otillar R.P."/>
            <person name="Terry A.Y."/>
            <person name="Boore J.L."/>
            <person name="Simakov O."/>
            <person name="Marletaz F."/>
            <person name="Cho S.-J."/>
            <person name="Edsinger-Gonzales E."/>
            <person name="Havlak P."/>
            <person name="Kuo D.-H."/>
            <person name="Larsson T."/>
            <person name="Lv J."/>
            <person name="Arendt D."/>
            <person name="Savage R."/>
            <person name="Osoegawa K."/>
            <person name="de Jong P."/>
            <person name="Lindberg D.R."/>
            <person name="Seaver E.C."/>
            <person name="Weisblat D.A."/>
            <person name="Putnam N.H."/>
            <person name="Grigoriev I.V."/>
            <person name="Rokhsar D.S."/>
        </authorList>
    </citation>
    <scope>NUCLEOTIDE SEQUENCE</scope>
    <source>
        <strain evidence="16">I ESC-2004</strain>
    </source>
</reference>
<dbReference type="InterPro" id="IPR029787">
    <property type="entry name" value="Nucleotide_cyclase"/>
</dbReference>
<dbReference type="InterPro" id="IPR000719">
    <property type="entry name" value="Prot_kinase_dom"/>
</dbReference>
<keyword evidence="3" id="KW-0812">Transmembrane</keyword>
<accession>R7UFZ8</accession>
<evidence type="ECO:0000256" key="11">
    <source>
        <dbReference type="RuleBase" id="RU003431"/>
    </source>
</evidence>
<keyword evidence="8 10" id="KW-0456">Lyase</keyword>
<keyword evidence="4" id="KW-0732">Signal</keyword>
<dbReference type="FunFam" id="3.30.70.1230:FF:000030">
    <property type="entry name" value="Si:ch211-215j19.12"/>
    <property type="match status" value="1"/>
</dbReference>
<proteinExistence type="inferred from homology"/>
<sequence>MREMAHENVNQFLGACPYPPNICVCFSYCRKGSLDDLLANDEINLDKDFKMSLISDLVSGMTYLHDSAVGCHGNLKSGTCLVDSRWVLKISMFGTRPFYLDGDNYEEDYARFKAQLWTSPELLRSASCRKELLAGTQKGDVYSFAIILQEMLFRSQAFFLDLEDVEPIDIIKRVKAGENPPFRPQLPSEGRGSFDQIIELMEECWNEDPNARPPFKKIKKIIKRSTGKNINIVDTMIQRLEKYATNLEELVQARTSELEHEKKKTDRLLYRMLPPSIAEVLKQGHSIEPEMFQSVTIYFSDIVQFTLLCSESSAVEVVTLLGDLYSLFDAIIADYDVYKVETIGDAYMVASGLPERNGNRHVAQIADMSLALLDAVIHKFTVRHMPGRRLKLRIGVHTGPCAAGVVGLTMPRYCLFGDTVNTASRMESNGEGKLGRNDPSHSF</sequence>
<evidence type="ECO:0000256" key="9">
    <source>
        <dbReference type="ARBA" id="ARBA00023293"/>
    </source>
</evidence>
<evidence type="ECO:0000256" key="10">
    <source>
        <dbReference type="RuleBase" id="RU000405"/>
    </source>
</evidence>
<dbReference type="GO" id="GO:0005886">
    <property type="term" value="C:plasma membrane"/>
    <property type="evidence" value="ECO:0007669"/>
    <property type="project" value="TreeGrafter"/>
</dbReference>
<reference evidence="15" key="3">
    <citation type="submission" date="2015-06" db="UniProtKB">
        <authorList>
            <consortium name="EnsemblMetazoa"/>
        </authorList>
    </citation>
    <scope>IDENTIFICATION</scope>
</reference>
<evidence type="ECO:0000256" key="7">
    <source>
        <dbReference type="ARBA" id="ARBA00023136"/>
    </source>
</evidence>
<evidence type="ECO:0000256" key="6">
    <source>
        <dbReference type="ARBA" id="ARBA00022989"/>
    </source>
</evidence>
<name>R7UFZ8_CAPTE</name>
<gene>
    <name evidence="14" type="ORF">CAPTEDRAFT_119985</name>
</gene>
<dbReference type="InterPro" id="IPR001054">
    <property type="entry name" value="A/G_cyclase"/>
</dbReference>
<keyword evidence="6" id="KW-1133">Transmembrane helix</keyword>
<dbReference type="InterPro" id="IPR011645">
    <property type="entry name" value="HNOB_dom_associated"/>
</dbReference>
<dbReference type="GO" id="GO:0001653">
    <property type="term" value="F:peptide receptor activity"/>
    <property type="evidence" value="ECO:0007669"/>
    <property type="project" value="TreeGrafter"/>
</dbReference>
<feature type="domain" description="Protein kinase" evidence="12">
    <location>
        <begin position="1"/>
        <end position="222"/>
    </location>
</feature>
<evidence type="ECO:0000256" key="3">
    <source>
        <dbReference type="ARBA" id="ARBA00022692"/>
    </source>
</evidence>
<dbReference type="InterPro" id="IPR001245">
    <property type="entry name" value="Ser-Thr/Tyr_kinase_cat_dom"/>
</dbReference>
<evidence type="ECO:0000313" key="14">
    <source>
        <dbReference type="EMBL" id="ELU05459.1"/>
    </source>
</evidence>
<evidence type="ECO:0000256" key="1">
    <source>
        <dbReference type="ARBA" id="ARBA00004479"/>
    </source>
</evidence>
<feature type="domain" description="Guanylate cyclase" evidence="13">
    <location>
        <begin position="296"/>
        <end position="427"/>
    </location>
</feature>
<comment type="catalytic activity">
    <reaction evidence="11">
        <text>GTP = 3',5'-cyclic GMP + diphosphate</text>
        <dbReference type="Rhea" id="RHEA:13665"/>
        <dbReference type="ChEBI" id="CHEBI:33019"/>
        <dbReference type="ChEBI" id="CHEBI:37565"/>
        <dbReference type="ChEBI" id="CHEBI:57746"/>
        <dbReference type="EC" id="4.6.1.2"/>
    </reaction>
</comment>
<dbReference type="AlphaFoldDB" id="R7UFZ8"/>
<evidence type="ECO:0000313" key="16">
    <source>
        <dbReference type="Proteomes" id="UP000014760"/>
    </source>
</evidence>
<dbReference type="STRING" id="283909.R7UFZ8"/>